<comment type="caution">
    <text evidence="1">The sequence shown here is derived from an EMBL/GenBank/DDBJ whole genome shotgun (WGS) entry which is preliminary data.</text>
</comment>
<evidence type="ECO:0000313" key="1">
    <source>
        <dbReference type="EMBL" id="MBB4000657.1"/>
    </source>
</evidence>
<dbReference type="EMBL" id="JACIEK010000025">
    <property type="protein sequence ID" value="MBB4000657.1"/>
    <property type="molecule type" value="Genomic_DNA"/>
</dbReference>
<organism evidence="1 2">
    <name type="scientific">Aureimonas pseudogalii</name>
    <dbReference type="NCBI Taxonomy" id="1744844"/>
    <lineage>
        <taxon>Bacteria</taxon>
        <taxon>Pseudomonadati</taxon>
        <taxon>Pseudomonadota</taxon>
        <taxon>Alphaproteobacteria</taxon>
        <taxon>Hyphomicrobiales</taxon>
        <taxon>Aurantimonadaceae</taxon>
        <taxon>Aureimonas</taxon>
    </lineage>
</organism>
<dbReference type="RefSeq" id="WP_183202617.1">
    <property type="nucleotide sequence ID" value="NZ_JACIEK010000025.1"/>
</dbReference>
<name>A0A7W6H8T3_9HYPH</name>
<evidence type="ECO:0008006" key="3">
    <source>
        <dbReference type="Google" id="ProtNLM"/>
    </source>
</evidence>
<proteinExistence type="predicted"/>
<accession>A0A7W6H8T3</accession>
<dbReference type="AlphaFoldDB" id="A0A7W6H8T3"/>
<keyword evidence="2" id="KW-1185">Reference proteome</keyword>
<dbReference type="Gene3D" id="3.30.420.380">
    <property type="match status" value="1"/>
</dbReference>
<dbReference type="Proteomes" id="UP000542776">
    <property type="component" value="Unassembled WGS sequence"/>
</dbReference>
<protein>
    <recommendedName>
        <fullName evidence="3">GspL cytoplasmic actin-ATPase-like domain-containing protein</fullName>
    </recommendedName>
</protein>
<dbReference type="SUPFAM" id="SSF53067">
    <property type="entry name" value="Actin-like ATPase domain"/>
    <property type="match status" value="1"/>
</dbReference>
<gene>
    <name evidence="1" type="ORF">GGR04_004537</name>
</gene>
<reference evidence="1 2" key="1">
    <citation type="submission" date="2020-08" db="EMBL/GenBank/DDBJ databases">
        <title>Genomic Encyclopedia of Type Strains, Phase IV (KMG-IV): sequencing the most valuable type-strain genomes for metagenomic binning, comparative biology and taxonomic classification.</title>
        <authorList>
            <person name="Goeker M."/>
        </authorList>
    </citation>
    <scope>NUCLEOTIDE SEQUENCE [LARGE SCALE GENOMIC DNA]</scope>
    <source>
        <strain evidence="1 2">DSM 102238</strain>
    </source>
</reference>
<sequence>MSAVVPNWLRATLSERPATVTCVLHDDGRIACALSSRGGILPGADLACEPGEALVARLAELTARVRRRTVRLSVPRDLALVRHSCLPARALPHAEAILRYDVENLMPLSAGEILADWFVDAQDGETGDLHITQVVLSRARIAALEDALGQGGFRITHLTVGDADGAPLPVDLVAIREPSLRRAFARLPPSARLLYAAALALLVSTPFLAAARQSQALEDLGTVSRLSPSAQAAAGVADFIETGGRRIPVVAVLDELTRRLPHGASLSDFRWSNGRVEVTLQGSDLGAAEVELSSSDLFRNVEATVEDRPTTDRLHLRFDIQSPARPDPAGDQT</sequence>
<evidence type="ECO:0000313" key="2">
    <source>
        <dbReference type="Proteomes" id="UP000542776"/>
    </source>
</evidence>
<dbReference type="InterPro" id="IPR043129">
    <property type="entry name" value="ATPase_NBD"/>
</dbReference>